<feature type="compositionally biased region" description="Basic and acidic residues" evidence="9">
    <location>
        <begin position="391"/>
        <end position="418"/>
    </location>
</feature>
<keyword evidence="5" id="KW-0698">rRNA processing</keyword>
<dbReference type="SUPFAM" id="SSF50447">
    <property type="entry name" value="Translation proteins"/>
    <property type="match status" value="1"/>
</dbReference>
<evidence type="ECO:0000256" key="1">
    <source>
        <dbReference type="ARBA" id="ARBA00004123"/>
    </source>
</evidence>
<dbReference type="PANTHER" id="PTHR31633:SF1">
    <property type="entry name" value="H_ACA RIBONUCLEOPROTEIN COMPLEX NON-CORE SUBUNIT NAF1"/>
    <property type="match status" value="1"/>
</dbReference>
<keyword evidence="6" id="KW-0597">Phosphoprotein</keyword>
<evidence type="ECO:0000256" key="9">
    <source>
        <dbReference type="SAM" id="MobiDB-lite"/>
    </source>
</evidence>
<feature type="compositionally biased region" description="Acidic residues" evidence="9">
    <location>
        <begin position="42"/>
        <end position="63"/>
    </location>
</feature>
<accession>A0ABR3J7H7</accession>
<proteinExistence type="inferred from homology"/>
<sequence length="593" mass="64644">MEDNFKIPSTTLQDLLIIQDLVADQIQRPIPVAQPTKPVQDDCIDSSGEESGNEGELSEDEVVADLLLAGTENGLQKLSESDSEPSSSDSDSDSDSSSDTDSVPDVTATAQKARPNAKIEDDEDDENGTSLAPGELPQTKHEVKDVGITIPDITEVGQTEVLEKVGEVISTMEKLAIVRGAPSEVPDRGSDRALDSETLLVFDDRKVLGYIYETFGPTSLPFYQVKFTSAYPLDPEKVRVGRDVFHVPARSRFVFLNEIKRFKGSDASNLYDEEPADHELEFSDDEAEAEFKRLRKRKRGDSRAGSVASSRFSTPVPSQMHDQDIKSEFPAGDAYTAYGPYDSDFGAGPSRPPPMPYDDDPYAEPLGSPNVDIKPPFPKQSLPLDVKPPFPKHEYSSPELPDQSRDRGSQYDRDRGWASDRGGSRPPRGRGRGQGRGRGRGESFSRGRGRGRGTFAPGPRQDMPNSAPSNPPPEGGQPARPLSPTSLAIARATGQYHDNSNPASSTLGNGLGNAWSYQAQYSPFEPLHQPYVQPHINPRFASMFGFQMPPSAPQPYMTHGQGANVGGHGRAQQPSDWADQWTVHRPDGGNAPQ</sequence>
<evidence type="ECO:0000313" key="11">
    <source>
        <dbReference type="Proteomes" id="UP001556367"/>
    </source>
</evidence>
<dbReference type="InterPro" id="IPR009000">
    <property type="entry name" value="Transl_B-barrel_sf"/>
</dbReference>
<dbReference type="Pfam" id="PF04410">
    <property type="entry name" value="Gar1"/>
    <property type="match status" value="1"/>
</dbReference>
<dbReference type="Proteomes" id="UP001556367">
    <property type="component" value="Unassembled WGS sequence"/>
</dbReference>
<dbReference type="EMBL" id="JASNQZ010000011">
    <property type="protein sequence ID" value="KAL0951603.1"/>
    <property type="molecule type" value="Genomic_DNA"/>
</dbReference>
<feature type="region of interest" description="Disordered" evidence="9">
    <location>
        <begin position="294"/>
        <end position="505"/>
    </location>
</feature>
<evidence type="ECO:0000256" key="5">
    <source>
        <dbReference type="ARBA" id="ARBA00022552"/>
    </source>
</evidence>
<evidence type="ECO:0000256" key="8">
    <source>
        <dbReference type="ARBA" id="ARBA00023242"/>
    </source>
</evidence>
<evidence type="ECO:0000256" key="2">
    <source>
        <dbReference type="ARBA" id="ARBA00009801"/>
    </source>
</evidence>
<keyword evidence="7" id="KW-0694">RNA-binding</keyword>
<evidence type="ECO:0000313" key="10">
    <source>
        <dbReference type="EMBL" id="KAL0951603.1"/>
    </source>
</evidence>
<evidence type="ECO:0000256" key="4">
    <source>
        <dbReference type="ARBA" id="ARBA00022517"/>
    </source>
</evidence>
<evidence type="ECO:0000256" key="6">
    <source>
        <dbReference type="ARBA" id="ARBA00022553"/>
    </source>
</evidence>
<feature type="compositionally biased region" description="Basic residues" evidence="9">
    <location>
        <begin position="427"/>
        <end position="438"/>
    </location>
</feature>
<comment type="caution">
    <text evidence="10">The sequence shown here is derived from an EMBL/GenBank/DDBJ whole genome shotgun (WGS) entry which is preliminary data.</text>
</comment>
<feature type="compositionally biased region" description="Polar residues" evidence="9">
    <location>
        <begin position="496"/>
        <end position="505"/>
    </location>
</feature>
<reference evidence="11" key="1">
    <citation type="submission" date="2024-06" db="EMBL/GenBank/DDBJ databases">
        <title>Multi-omics analyses provide insights into the biosynthesis of the anticancer antibiotic pleurotin in Hohenbuehelia grisea.</title>
        <authorList>
            <person name="Weaver J.A."/>
            <person name="Alberti F."/>
        </authorList>
    </citation>
    <scope>NUCLEOTIDE SEQUENCE [LARGE SCALE GENOMIC DNA]</scope>
    <source>
        <strain evidence="11">T-177</strain>
    </source>
</reference>
<evidence type="ECO:0000256" key="7">
    <source>
        <dbReference type="ARBA" id="ARBA00022884"/>
    </source>
</evidence>
<dbReference type="InterPro" id="IPR007504">
    <property type="entry name" value="H/ACA_rnp_Gar1/Naf1"/>
</dbReference>
<gene>
    <name evidence="10" type="ORF">HGRIS_008281</name>
</gene>
<feature type="region of interest" description="Disordered" evidence="9">
    <location>
        <begin position="552"/>
        <end position="593"/>
    </location>
</feature>
<name>A0ABR3J7H7_9AGAR</name>
<dbReference type="PANTHER" id="PTHR31633">
    <property type="entry name" value="H/ACA RIBONUCLEOPROTEIN COMPLEX NON-CORE SUBUNIT NAF1"/>
    <property type="match status" value="1"/>
</dbReference>
<comment type="similarity">
    <text evidence="2">Belongs to the NAF1 family.</text>
</comment>
<feature type="region of interest" description="Disordered" evidence="9">
    <location>
        <begin position="29"/>
        <end position="143"/>
    </location>
</feature>
<keyword evidence="4" id="KW-0690">Ribosome biogenesis</keyword>
<evidence type="ECO:0000256" key="3">
    <source>
        <dbReference type="ARBA" id="ARBA00021438"/>
    </source>
</evidence>
<organism evidence="10 11">
    <name type="scientific">Hohenbuehelia grisea</name>
    <dbReference type="NCBI Taxonomy" id="104357"/>
    <lineage>
        <taxon>Eukaryota</taxon>
        <taxon>Fungi</taxon>
        <taxon>Dikarya</taxon>
        <taxon>Basidiomycota</taxon>
        <taxon>Agaricomycotina</taxon>
        <taxon>Agaricomycetes</taxon>
        <taxon>Agaricomycetidae</taxon>
        <taxon>Agaricales</taxon>
        <taxon>Pleurotineae</taxon>
        <taxon>Pleurotaceae</taxon>
        <taxon>Hohenbuehelia</taxon>
    </lineage>
</organism>
<dbReference type="InterPro" id="IPR038664">
    <property type="entry name" value="Gar1/Naf1_Cbf5-bd_sf"/>
</dbReference>
<feature type="compositionally biased region" description="Polar residues" evidence="9">
    <location>
        <begin position="307"/>
        <end position="317"/>
    </location>
</feature>
<comment type="subcellular location">
    <subcellularLocation>
        <location evidence="1">Nucleus</location>
    </subcellularLocation>
</comment>
<protein>
    <recommendedName>
        <fullName evidence="3">H/ACA ribonucleoprotein complex non-core subunit NAF1</fullName>
    </recommendedName>
</protein>
<dbReference type="Gene3D" id="2.40.10.230">
    <property type="entry name" value="Probable tRNA pseudouridine synthase domain"/>
    <property type="match status" value="1"/>
</dbReference>
<keyword evidence="8" id="KW-0539">Nucleus</keyword>
<dbReference type="InterPro" id="IPR040309">
    <property type="entry name" value="Naf1"/>
</dbReference>
<keyword evidence="11" id="KW-1185">Reference proteome</keyword>